<proteinExistence type="inferred from homology"/>
<evidence type="ECO:0000256" key="5">
    <source>
        <dbReference type="ARBA" id="ARBA00022781"/>
    </source>
</evidence>
<keyword evidence="8" id="KW-0139">CF(1)</keyword>
<organism evidence="10 11">
    <name type="scientific">Candidatus Woesebacteria bacterium GWA1_42_12</name>
    <dbReference type="NCBI Taxonomy" id="1802472"/>
    <lineage>
        <taxon>Bacteria</taxon>
        <taxon>Candidatus Woeseibacteriota</taxon>
    </lineage>
</organism>
<evidence type="ECO:0000256" key="7">
    <source>
        <dbReference type="ARBA" id="ARBA00023136"/>
    </source>
</evidence>
<reference evidence="10 11" key="1">
    <citation type="journal article" date="2016" name="Nat. Commun.">
        <title>Thousands of microbial genomes shed light on interconnected biogeochemical processes in an aquifer system.</title>
        <authorList>
            <person name="Anantharaman K."/>
            <person name="Brown C.T."/>
            <person name="Hug L.A."/>
            <person name="Sharon I."/>
            <person name="Castelle C.J."/>
            <person name="Probst A.J."/>
            <person name="Thomas B.C."/>
            <person name="Singh A."/>
            <person name="Wilkins M.J."/>
            <person name="Karaoz U."/>
            <person name="Brodie E.L."/>
            <person name="Williams K.H."/>
            <person name="Hubbard S.S."/>
            <person name="Banfield J.F."/>
        </authorList>
    </citation>
    <scope>NUCLEOTIDE SEQUENCE [LARGE SCALE GENOMIC DNA]</scope>
</reference>
<dbReference type="Proteomes" id="UP000177091">
    <property type="component" value="Unassembled WGS sequence"/>
</dbReference>
<sequence length="293" mass="33378">MLDERSIKAEIAQIEGLETLVRAYGEVASVRMKKTRDSVLANRDFLTELSQVFDEVRISYAEEVSELTRRMGLKRRGKVTFLAHNGKVVSVLLSANTGLYGEIVQSTFNLFMAEVRKNLSEVTIVGKHGLGLFLGEEKNRPYSYFDLPDDRVETNQLSNLVKHIVQYEEIHVFYGKFVSVIKQVPTTFEISAEITLPAEGSKSVTKYIFEPSLEKILMFFETEIFASLLEQVVRESLLAKYASRVLAMDRADGNIKEELTKLVFEKSRINHRVLNRKQLNSLTGIAIFESYYG</sequence>
<dbReference type="InterPro" id="IPR000131">
    <property type="entry name" value="ATP_synth_F1_gsu"/>
</dbReference>
<keyword evidence="9" id="KW-0066">ATP synthesis</keyword>
<comment type="caution">
    <text evidence="10">The sequence shown here is derived from an EMBL/GenBank/DDBJ whole genome shotgun (WGS) entry which is preliminary data.</text>
</comment>
<dbReference type="Gene3D" id="3.40.1380.10">
    <property type="match status" value="1"/>
</dbReference>
<accession>A0A1F7WMB9</accession>
<protein>
    <recommendedName>
        <fullName evidence="12">ATP synthase gamma chain</fullName>
    </recommendedName>
</protein>
<keyword evidence="6" id="KW-0406">Ion transport</keyword>
<name>A0A1F7WMB9_9BACT</name>
<comment type="similarity">
    <text evidence="3">Belongs to the ATPase gamma chain family.</text>
</comment>
<dbReference type="PRINTS" id="PR00126">
    <property type="entry name" value="ATPASEGAMMA"/>
</dbReference>
<dbReference type="GO" id="GO:0045259">
    <property type="term" value="C:proton-transporting ATP synthase complex"/>
    <property type="evidence" value="ECO:0007669"/>
    <property type="project" value="UniProtKB-KW"/>
</dbReference>
<evidence type="ECO:0000256" key="8">
    <source>
        <dbReference type="ARBA" id="ARBA00023196"/>
    </source>
</evidence>
<gene>
    <name evidence="10" type="ORF">A2112_00355</name>
</gene>
<dbReference type="AlphaFoldDB" id="A0A1F7WMB9"/>
<evidence type="ECO:0000256" key="2">
    <source>
        <dbReference type="ARBA" id="ARBA00004170"/>
    </source>
</evidence>
<keyword evidence="4" id="KW-0813">Transport</keyword>
<evidence type="ECO:0000256" key="9">
    <source>
        <dbReference type="ARBA" id="ARBA00023310"/>
    </source>
</evidence>
<dbReference type="EMBL" id="MGFK01000025">
    <property type="protein sequence ID" value="OGM03991.1"/>
    <property type="molecule type" value="Genomic_DNA"/>
</dbReference>
<evidence type="ECO:0000313" key="11">
    <source>
        <dbReference type="Proteomes" id="UP000177091"/>
    </source>
</evidence>
<evidence type="ECO:0008006" key="12">
    <source>
        <dbReference type="Google" id="ProtNLM"/>
    </source>
</evidence>
<comment type="subcellular location">
    <subcellularLocation>
        <location evidence="2">Membrane</location>
        <topology evidence="2">Peripheral membrane protein</topology>
    </subcellularLocation>
</comment>
<dbReference type="InterPro" id="IPR035968">
    <property type="entry name" value="ATP_synth_F1_ATPase_gsu"/>
</dbReference>
<evidence type="ECO:0000313" key="10">
    <source>
        <dbReference type="EMBL" id="OGM03991.1"/>
    </source>
</evidence>
<evidence type="ECO:0000256" key="6">
    <source>
        <dbReference type="ARBA" id="ARBA00023065"/>
    </source>
</evidence>
<dbReference type="Pfam" id="PF00231">
    <property type="entry name" value="ATP-synt"/>
    <property type="match status" value="1"/>
</dbReference>
<evidence type="ECO:0000256" key="3">
    <source>
        <dbReference type="ARBA" id="ARBA00007681"/>
    </source>
</evidence>
<evidence type="ECO:0000256" key="4">
    <source>
        <dbReference type="ARBA" id="ARBA00022448"/>
    </source>
</evidence>
<evidence type="ECO:0000256" key="1">
    <source>
        <dbReference type="ARBA" id="ARBA00003456"/>
    </source>
</evidence>
<dbReference type="GO" id="GO:0046933">
    <property type="term" value="F:proton-transporting ATP synthase activity, rotational mechanism"/>
    <property type="evidence" value="ECO:0007669"/>
    <property type="project" value="InterPro"/>
</dbReference>
<keyword evidence="7" id="KW-0472">Membrane</keyword>
<keyword evidence="5" id="KW-0375">Hydrogen ion transport</keyword>
<dbReference type="SUPFAM" id="SSF52943">
    <property type="entry name" value="ATP synthase (F1-ATPase), gamma subunit"/>
    <property type="match status" value="1"/>
</dbReference>
<comment type="function">
    <text evidence="1">Produces ATP from ADP in the presence of a proton gradient across the membrane. The gamma chain is believed to be important in regulating ATPase activity and the flow of protons through the CF(0) complex.</text>
</comment>